<gene>
    <name evidence="1" type="ORF">SKAU_G00324230</name>
</gene>
<reference evidence="1" key="1">
    <citation type="journal article" date="2023" name="Science">
        <title>Genome structures resolve the early diversification of teleost fishes.</title>
        <authorList>
            <person name="Parey E."/>
            <person name="Louis A."/>
            <person name="Montfort J."/>
            <person name="Bouchez O."/>
            <person name="Roques C."/>
            <person name="Iampietro C."/>
            <person name="Lluch J."/>
            <person name="Castinel A."/>
            <person name="Donnadieu C."/>
            <person name="Desvignes T."/>
            <person name="Floi Bucao C."/>
            <person name="Jouanno E."/>
            <person name="Wen M."/>
            <person name="Mejri S."/>
            <person name="Dirks R."/>
            <person name="Jansen H."/>
            <person name="Henkel C."/>
            <person name="Chen W.J."/>
            <person name="Zahm M."/>
            <person name="Cabau C."/>
            <person name="Klopp C."/>
            <person name="Thompson A.W."/>
            <person name="Robinson-Rechavi M."/>
            <person name="Braasch I."/>
            <person name="Lecointre G."/>
            <person name="Bobe J."/>
            <person name="Postlethwait J.H."/>
            <person name="Berthelot C."/>
            <person name="Roest Crollius H."/>
            <person name="Guiguen Y."/>
        </authorList>
    </citation>
    <scope>NUCLEOTIDE SEQUENCE</scope>
    <source>
        <strain evidence="1">WJC10195</strain>
    </source>
</reference>
<organism evidence="1 2">
    <name type="scientific">Synaphobranchus kaupii</name>
    <name type="common">Kaup's arrowtooth eel</name>
    <dbReference type="NCBI Taxonomy" id="118154"/>
    <lineage>
        <taxon>Eukaryota</taxon>
        <taxon>Metazoa</taxon>
        <taxon>Chordata</taxon>
        <taxon>Craniata</taxon>
        <taxon>Vertebrata</taxon>
        <taxon>Euteleostomi</taxon>
        <taxon>Actinopterygii</taxon>
        <taxon>Neopterygii</taxon>
        <taxon>Teleostei</taxon>
        <taxon>Anguilliformes</taxon>
        <taxon>Synaphobranchidae</taxon>
        <taxon>Synaphobranchus</taxon>
    </lineage>
</organism>
<evidence type="ECO:0000313" key="1">
    <source>
        <dbReference type="EMBL" id="KAJ8342495.1"/>
    </source>
</evidence>
<proteinExistence type="predicted"/>
<dbReference type="Proteomes" id="UP001152622">
    <property type="component" value="Chromosome 14"/>
</dbReference>
<name>A0A9Q1IJ49_SYNKA</name>
<keyword evidence="2" id="KW-1185">Reference proteome</keyword>
<sequence length="85" mass="9076">MGCGGSCCQRFLTLSGDVVSVGEGISLRDREQKASLGLAAPRRASRPVPLVFTSPRLMTDWPCHRMGGAFDPEHYPGPASKTGFP</sequence>
<accession>A0A9Q1IJ49</accession>
<protein>
    <submittedName>
        <fullName evidence="1">Uncharacterized protein</fullName>
    </submittedName>
</protein>
<evidence type="ECO:0000313" key="2">
    <source>
        <dbReference type="Proteomes" id="UP001152622"/>
    </source>
</evidence>
<dbReference type="EMBL" id="JAINUF010000014">
    <property type="protein sequence ID" value="KAJ8342495.1"/>
    <property type="molecule type" value="Genomic_DNA"/>
</dbReference>
<dbReference type="AlphaFoldDB" id="A0A9Q1IJ49"/>
<comment type="caution">
    <text evidence="1">The sequence shown here is derived from an EMBL/GenBank/DDBJ whole genome shotgun (WGS) entry which is preliminary data.</text>
</comment>